<evidence type="ECO:0000313" key="4">
    <source>
        <dbReference type="EMBL" id="ACB32358.1"/>
    </source>
</evidence>
<evidence type="ECO:0000313" key="5">
    <source>
        <dbReference type="Proteomes" id="UP000001693"/>
    </source>
</evidence>
<dbReference type="RefSeq" id="WP_012345120.1">
    <property type="nucleotide sequence ID" value="NC_010524.1"/>
</dbReference>
<sequence>MTTDDCNDAAPPRQVEFWLDFGSNYSYLSAMRIEAAAQQLGLTVAWRPFLLGPIFKSFGWDSSPFVLQKEKGAYMWRDMERQCAKHGLPWRKPSVFPRSAVLPMRVAAAHAEQPWIGAYCRETMRLNFALDRDLDSEDSVAGVLRGLGLPAAELIDAARDGPRRGRLRELTAEAQRRGLFGAPSLFARGELFWGNDRLDDALAFAAQGTAGRVRPTDTARWPQ</sequence>
<dbReference type="CDD" id="cd03022">
    <property type="entry name" value="DsbA_HCCA_Iso"/>
    <property type="match status" value="1"/>
</dbReference>
<dbReference type="KEGG" id="lch:Lcho_0083"/>
<dbReference type="EC" id="5.99.1.4" evidence="1"/>
<dbReference type="PANTHER" id="PTHR42943">
    <property type="entry name" value="GLUTATHIONE S-TRANSFERASE KAPPA"/>
    <property type="match status" value="1"/>
</dbReference>
<dbReference type="InterPro" id="IPR051924">
    <property type="entry name" value="GST_Kappa/NadH"/>
</dbReference>
<dbReference type="PANTHER" id="PTHR42943:SF2">
    <property type="entry name" value="GLUTATHIONE S-TRANSFERASE KAPPA 1"/>
    <property type="match status" value="1"/>
</dbReference>
<dbReference type="PIRSF" id="PIRSF006386">
    <property type="entry name" value="HCCAis_GSTk"/>
    <property type="match status" value="1"/>
</dbReference>
<feature type="active site" description="Nucleophile" evidence="2">
    <location>
        <position position="23"/>
    </location>
</feature>
<comment type="similarity">
    <text evidence="1">Belongs to the GST superfamily. NadH family.</text>
</comment>
<dbReference type="Gene3D" id="3.40.30.10">
    <property type="entry name" value="Glutaredoxin"/>
    <property type="match status" value="1"/>
</dbReference>
<dbReference type="GO" id="GO:0004602">
    <property type="term" value="F:glutathione peroxidase activity"/>
    <property type="evidence" value="ECO:0007669"/>
    <property type="project" value="TreeGrafter"/>
</dbReference>
<gene>
    <name evidence="4" type="ordered locus">Lcho_0083</name>
</gene>
<evidence type="ECO:0000256" key="2">
    <source>
        <dbReference type="PIRSR" id="PIRSR006386-1"/>
    </source>
</evidence>
<dbReference type="GO" id="GO:0004364">
    <property type="term" value="F:glutathione transferase activity"/>
    <property type="evidence" value="ECO:0007669"/>
    <property type="project" value="TreeGrafter"/>
</dbReference>
<accession>B1Y611</accession>
<dbReference type="Proteomes" id="UP000001693">
    <property type="component" value="Chromosome"/>
</dbReference>
<dbReference type="SUPFAM" id="SSF52833">
    <property type="entry name" value="Thioredoxin-like"/>
    <property type="match status" value="1"/>
</dbReference>
<organism evidence="4 5">
    <name type="scientific">Leptothrix cholodnii (strain ATCC 51168 / LMG 8142 / SP-6)</name>
    <name type="common">Leptothrix discophora (strain SP-6)</name>
    <dbReference type="NCBI Taxonomy" id="395495"/>
    <lineage>
        <taxon>Bacteria</taxon>
        <taxon>Pseudomonadati</taxon>
        <taxon>Pseudomonadota</taxon>
        <taxon>Betaproteobacteria</taxon>
        <taxon>Burkholderiales</taxon>
        <taxon>Sphaerotilaceae</taxon>
        <taxon>Leptothrix</taxon>
    </lineage>
</organism>
<reference evidence="4 5" key="1">
    <citation type="submission" date="2008-03" db="EMBL/GenBank/DDBJ databases">
        <title>Complete sequence of Leptothrix cholodnii SP-6.</title>
        <authorList>
            <consortium name="US DOE Joint Genome Institute"/>
            <person name="Copeland A."/>
            <person name="Lucas S."/>
            <person name="Lapidus A."/>
            <person name="Glavina del Rio T."/>
            <person name="Dalin E."/>
            <person name="Tice H."/>
            <person name="Bruce D."/>
            <person name="Goodwin L."/>
            <person name="Pitluck S."/>
            <person name="Chertkov O."/>
            <person name="Brettin T."/>
            <person name="Detter J.C."/>
            <person name="Han C."/>
            <person name="Kuske C.R."/>
            <person name="Schmutz J."/>
            <person name="Larimer F."/>
            <person name="Land M."/>
            <person name="Hauser L."/>
            <person name="Kyrpides N."/>
            <person name="Lykidis A."/>
            <person name="Emerson D."/>
            <person name="Richardson P."/>
        </authorList>
    </citation>
    <scope>NUCLEOTIDE SEQUENCE [LARGE SCALE GENOMIC DNA]</scope>
    <source>
        <strain evidence="5">ATCC 51168 / LMG 8142 / SP-6</strain>
    </source>
</reference>
<name>B1Y611_LEPCP</name>
<dbReference type="OrthoDB" id="8560325at2"/>
<proteinExistence type="inferred from homology"/>
<dbReference type="GO" id="GO:0018845">
    <property type="term" value="F:2-hydroxychromene-2-carboxylate isomerase activity"/>
    <property type="evidence" value="ECO:0007669"/>
    <property type="project" value="UniProtKB-UniRule"/>
</dbReference>
<dbReference type="InterPro" id="IPR036249">
    <property type="entry name" value="Thioredoxin-like_sf"/>
</dbReference>
<dbReference type="HOGENOM" id="CLU_069253_1_3_4"/>
<dbReference type="EMBL" id="CP001013">
    <property type="protein sequence ID" value="ACB32358.1"/>
    <property type="molecule type" value="Genomic_DNA"/>
</dbReference>
<dbReference type="InterPro" id="IPR044087">
    <property type="entry name" value="NahD-like"/>
</dbReference>
<dbReference type="InterPro" id="IPR001853">
    <property type="entry name" value="DSBA-like_thioredoxin_dom"/>
</dbReference>
<keyword evidence="1" id="KW-0413">Isomerase</keyword>
<keyword evidence="5" id="KW-1185">Reference proteome</keyword>
<comment type="catalytic activity">
    <reaction evidence="1">
        <text>2-hydroxychromene-2-carboxylate = (3E)-4-(2-hydroxyphenyl)-2-oxobut-3-enoate</text>
        <dbReference type="Rhea" id="RHEA:27401"/>
        <dbReference type="ChEBI" id="CHEBI:59350"/>
        <dbReference type="ChEBI" id="CHEBI:59353"/>
        <dbReference type="EC" id="5.99.1.4"/>
    </reaction>
</comment>
<dbReference type="GO" id="GO:0006749">
    <property type="term" value="P:glutathione metabolic process"/>
    <property type="evidence" value="ECO:0007669"/>
    <property type="project" value="TreeGrafter"/>
</dbReference>
<dbReference type="AlphaFoldDB" id="B1Y611"/>
<feature type="domain" description="DSBA-like thioredoxin" evidence="3">
    <location>
        <begin position="14"/>
        <end position="200"/>
    </location>
</feature>
<dbReference type="eggNOG" id="COG3917">
    <property type="taxonomic scope" value="Bacteria"/>
</dbReference>
<dbReference type="GO" id="GO:1901170">
    <property type="term" value="P:naphthalene catabolic process"/>
    <property type="evidence" value="ECO:0007669"/>
    <property type="project" value="InterPro"/>
</dbReference>
<evidence type="ECO:0000259" key="3">
    <source>
        <dbReference type="Pfam" id="PF01323"/>
    </source>
</evidence>
<dbReference type="Pfam" id="PF01323">
    <property type="entry name" value="DSBA"/>
    <property type="match status" value="1"/>
</dbReference>
<evidence type="ECO:0000256" key="1">
    <source>
        <dbReference type="PIRNR" id="PIRNR006386"/>
    </source>
</evidence>
<dbReference type="InterPro" id="IPR014440">
    <property type="entry name" value="HCCAis_GSTk"/>
</dbReference>
<protein>
    <recommendedName>
        <fullName evidence="1">2-hydroxychromene-2-carboxylate isomerase</fullName>
        <ecNumber evidence="1">5.99.1.4</ecNumber>
    </recommendedName>
</protein>